<evidence type="ECO:0000259" key="3">
    <source>
        <dbReference type="Pfam" id="PF22636"/>
    </source>
</evidence>
<dbReference type="SUPFAM" id="SSF51735">
    <property type="entry name" value="NAD(P)-binding Rossmann-fold domains"/>
    <property type="match status" value="1"/>
</dbReference>
<feature type="domain" description="Fluoroacetyl-CoA-specific thioesterase-like" evidence="3">
    <location>
        <begin position="5"/>
        <end position="107"/>
    </location>
</feature>
<dbReference type="InterPro" id="IPR029069">
    <property type="entry name" value="HotDog_dom_sf"/>
</dbReference>
<dbReference type="AlphaFoldDB" id="A0A932M0X5"/>
<dbReference type="GO" id="GO:0016491">
    <property type="term" value="F:oxidoreductase activity"/>
    <property type="evidence" value="ECO:0007669"/>
    <property type="project" value="UniProtKB-KW"/>
</dbReference>
<dbReference type="PRINTS" id="PR00081">
    <property type="entry name" value="GDHRDH"/>
</dbReference>
<dbReference type="InterPro" id="IPR051122">
    <property type="entry name" value="SDR_DHRS6-like"/>
</dbReference>
<dbReference type="Gene3D" id="3.10.129.10">
    <property type="entry name" value="Hotdog Thioesterase"/>
    <property type="match status" value="1"/>
</dbReference>
<dbReference type="PANTHER" id="PTHR43477:SF1">
    <property type="entry name" value="DIHYDROANTICAPSIN 7-DEHYDROGENASE"/>
    <property type="match status" value="1"/>
</dbReference>
<dbReference type="InterPro" id="IPR054485">
    <property type="entry name" value="FlK-like_dom"/>
</dbReference>
<dbReference type="SUPFAM" id="SSF54637">
    <property type="entry name" value="Thioesterase/thiol ester dehydrase-isomerase"/>
    <property type="match status" value="1"/>
</dbReference>
<evidence type="ECO:0000313" key="5">
    <source>
        <dbReference type="Proteomes" id="UP000741360"/>
    </source>
</evidence>
<comment type="similarity">
    <text evidence="1">Belongs to the short-chain dehydrogenases/reductases (SDR) family.</text>
</comment>
<evidence type="ECO:0000256" key="1">
    <source>
        <dbReference type="ARBA" id="ARBA00006484"/>
    </source>
</evidence>
<dbReference type="Pfam" id="PF22636">
    <property type="entry name" value="FlK"/>
    <property type="match status" value="1"/>
</dbReference>
<gene>
    <name evidence="4" type="ORF">HYY65_08145</name>
</gene>
<dbReference type="PANTHER" id="PTHR43477">
    <property type="entry name" value="DIHYDROANTICAPSIN 7-DEHYDROGENASE"/>
    <property type="match status" value="1"/>
</dbReference>
<dbReference type="Gene3D" id="3.40.50.720">
    <property type="entry name" value="NAD(P)-binding Rossmann-like Domain"/>
    <property type="match status" value="2"/>
</dbReference>
<evidence type="ECO:0000313" key="4">
    <source>
        <dbReference type="EMBL" id="MBI3015009.1"/>
    </source>
</evidence>
<dbReference type="InterPro" id="IPR036291">
    <property type="entry name" value="NAD(P)-bd_dom_sf"/>
</dbReference>
<comment type="caution">
    <text evidence="4">The sequence shown here is derived from an EMBL/GenBank/DDBJ whole genome shotgun (WGS) entry which is preliminary data.</text>
</comment>
<name>A0A932M0X5_UNCTE</name>
<dbReference type="InterPro" id="IPR002347">
    <property type="entry name" value="SDR_fam"/>
</dbReference>
<organism evidence="4 5">
    <name type="scientific">Tectimicrobiota bacterium</name>
    <dbReference type="NCBI Taxonomy" id="2528274"/>
    <lineage>
        <taxon>Bacteria</taxon>
        <taxon>Pseudomonadati</taxon>
        <taxon>Nitrospinota/Tectimicrobiota group</taxon>
        <taxon>Candidatus Tectimicrobiota</taxon>
    </lineage>
</organism>
<keyword evidence="2" id="KW-0560">Oxidoreductase</keyword>
<sequence length="397" mass="43148">MEKTVRPEDTADFQGYKGVPVLSTPSLFLWMELACAAAVEGLLPPGLKHVGTRTEARHLAATPIGIKVTAEAELVEVDGRRLVFRCQARDPVEVIGEGIHERCIVDWKQFCRALEEKEQLGKEKTMNRESTEPLQGNWGVILGASSGFGEATSLELARHGMNIFGVHLDRKATLPNVERIKGQIQEAGGKAVFFNINAADPEQRQKALDQMQEKLQEQGNHGSIRVFLHSLAFGTLKPYYDADPAQALTAAQMNMTLDVMAHSLVYWVQDLVARKMIGRGSRIFAMTSSGGQHVFRTYGAVSAAKAALESHIRQLALELAPLGITANSIRAGVTDTPALRKIPGHEQMVEMAQRRNPSGRLTTPQDVATAIAALSLPATQWMTGNVIGVDGGEDIVG</sequence>
<evidence type="ECO:0000256" key="2">
    <source>
        <dbReference type="ARBA" id="ARBA00023002"/>
    </source>
</evidence>
<dbReference type="CDD" id="cd05233">
    <property type="entry name" value="SDR_c"/>
    <property type="match status" value="1"/>
</dbReference>
<accession>A0A932M0X5</accession>
<dbReference type="Pfam" id="PF13561">
    <property type="entry name" value="adh_short_C2"/>
    <property type="match status" value="1"/>
</dbReference>
<dbReference type="Proteomes" id="UP000741360">
    <property type="component" value="Unassembled WGS sequence"/>
</dbReference>
<proteinExistence type="inferred from homology"/>
<protein>
    <submittedName>
        <fullName evidence="4">SDR family oxidoreductase</fullName>
    </submittedName>
</protein>
<dbReference type="EMBL" id="JACPSX010000155">
    <property type="protein sequence ID" value="MBI3015009.1"/>
    <property type="molecule type" value="Genomic_DNA"/>
</dbReference>
<reference evidence="4" key="1">
    <citation type="submission" date="2020-07" db="EMBL/GenBank/DDBJ databases">
        <title>Huge and variable diversity of episymbiotic CPR bacteria and DPANN archaea in groundwater ecosystems.</title>
        <authorList>
            <person name="He C.Y."/>
            <person name="Keren R."/>
            <person name="Whittaker M."/>
            <person name="Farag I.F."/>
            <person name="Doudna J."/>
            <person name="Cate J.H.D."/>
            <person name="Banfield J.F."/>
        </authorList>
    </citation>
    <scope>NUCLEOTIDE SEQUENCE</scope>
    <source>
        <strain evidence="4">NC_groundwater_717_Ag_S-0.2um_59_8</strain>
    </source>
</reference>